<keyword evidence="1" id="KW-0805">Transcription regulation</keyword>
<keyword evidence="2" id="KW-0238">DNA-binding</keyword>
<organism evidence="4">
    <name type="scientific">bioreactor metagenome</name>
    <dbReference type="NCBI Taxonomy" id="1076179"/>
    <lineage>
        <taxon>unclassified sequences</taxon>
        <taxon>metagenomes</taxon>
        <taxon>ecological metagenomes</taxon>
    </lineage>
</organism>
<proteinExistence type="predicted"/>
<dbReference type="GO" id="GO:0003677">
    <property type="term" value="F:DNA binding"/>
    <property type="evidence" value="ECO:0007669"/>
    <property type="project" value="UniProtKB-KW"/>
</dbReference>
<dbReference type="AlphaFoldDB" id="A0A645JI09"/>
<evidence type="ECO:0008006" key="5">
    <source>
        <dbReference type="Google" id="ProtNLM"/>
    </source>
</evidence>
<evidence type="ECO:0000256" key="2">
    <source>
        <dbReference type="ARBA" id="ARBA00023125"/>
    </source>
</evidence>
<evidence type="ECO:0000313" key="4">
    <source>
        <dbReference type="EMBL" id="MPN59243.1"/>
    </source>
</evidence>
<gene>
    <name evidence="4" type="ORF">SDC9_206964</name>
</gene>
<sequence>MIYRAVSDTLVRMGTDELFAKNTLQDHALIMEALSCRDTSMARNAMAIHMSHAIKSLKAGDDFDKIV</sequence>
<dbReference type="SUPFAM" id="SSF48008">
    <property type="entry name" value="GntR ligand-binding domain-like"/>
    <property type="match status" value="1"/>
</dbReference>
<dbReference type="Gene3D" id="1.20.120.530">
    <property type="entry name" value="GntR ligand-binding domain-like"/>
    <property type="match status" value="1"/>
</dbReference>
<evidence type="ECO:0000256" key="1">
    <source>
        <dbReference type="ARBA" id="ARBA00023015"/>
    </source>
</evidence>
<comment type="caution">
    <text evidence="4">The sequence shown here is derived from an EMBL/GenBank/DDBJ whole genome shotgun (WGS) entry which is preliminary data.</text>
</comment>
<name>A0A645JI09_9ZZZZ</name>
<dbReference type="InterPro" id="IPR008920">
    <property type="entry name" value="TF_FadR/GntR_C"/>
</dbReference>
<reference evidence="4" key="1">
    <citation type="submission" date="2019-08" db="EMBL/GenBank/DDBJ databases">
        <authorList>
            <person name="Kucharzyk K."/>
            <person name="Murdoch R.W."/>
            <person name="Higgins S."/>
            <person name="Loffler F."/>
        </authorList>
    </citation>
    <scope>NUCLEOTIDE SEQUENCE</scope>
</reference>
<protein>
    <recommendedName>
        <fullName evidence="5">GntR C-terminal domain-containing protein</fullName>
    </recommendedName>
</protein>
<dbReference type="EMBL" id="VSSQ01133019">
    <property type="protein sequence ID" value="MPN59243.1"/>
    <property type="molecule type" value="Genomic_DNA"/>
</dbReference>
<keyword evidence="3" id="KW-0804">Transcription</keyword>
<evidence type="ECO:0000256" key="3">
    <source>
        <dbReference type="ARBA" id="ARBA00023163"/>
    </source>
</evidence>
<accession>A0A645JI09</accession>